<dbReference type="GO" id="GO:0006432">
    <property type="term" value="P:phenylalanyl-tRNA aminoacylation"/>
    <property type="evidence" value="ECO:0007669"/>
    <property type="project" value="UniProtKB-UniRule"/>
</dbReference>
<reference evidence="20 21" key="1">
    <citation type="submission" date="2020-05" db="EMBL/GenBank/DDBJ databases">
        <title>Complete genome of Desulfobulbus oligotrophicus.</title>
        <authorList>
            <person name="Podar M."/>
        </authorList>
    </citation>
    <scope>NUCLEOTIDE SEQUENCE [LARGE SCALE GENOMIC DNA]</scope>
    <source>
        <strain evidence="20 21">Prop6</strain>
    </source>
</reference>
<dbReference type="Gene3D" id="3.30.56.10">
    <property type="match status" value="2"/>
</dbReference>
<evidence type="ECO:0000256" key="8">
    <source>
        <dbReference type="ARBA" id="ARBA00022741"/>
    </source>
</evidence>
<comment type="subcellular location">
    <subcellularLocation>
        <location evidence="1 15">Cytoplasm</location>
    </subcellularLocation>
</comment>
<keyword evidence="9 15" id="KW-0067">ATP-binding</keyword>
<dbReference type="SUPFAM" id="SSF55681">
    <property type="entry name" value="Class II aaRS and biotin synthetases"/>
    <property type="match status" value="1"/>
</dbReference>
<keyword evidence="11 16" id="KW-0694">RNA-binding</keyword>
<evidence type="ECO:0000259" key="18">
    <source>
        <dbReference type="PROSITE" id="PS51447"/>
    </source>
</evidence>
<dbReference type="Pfam" id="PF03147">
    <property type="entry name" value="FDX-ACB"/>
    <property type="match status" value="1"/>
</dbReference>
<dbReference type="InterPro" id="IPR005121">
    <property type="entry name" value="Fdx_antiC-bd"/>
</dbReference>
<keyword evidence="8 15" id="KW-0547">Nucleotide-binding</keyword>
<dbReference type="InterPro" id="IPR045864">
    <property type="entry name" value="aa-tRNA-synth_II/BPL/LPL"/>
</dbReference>
<dbReference type="KEGG" id="dog:HP555_11360"/>
<evidence type="ECO:0000256" key="13">
    <source>
        <dbReference type="ARBA" id="ARBA00023146"/>
    </source>
</evidence>
<dbReference type="InterPro" id="IPR045060">
    <property type="entry name" value="Phe-tRNA-ligase_IIc_bsu"/>
</dbReference>
<dbReference type="EMBL" id="CP054140">
    <property type="protein sequence ID" value="QQG66421.1"/>
    <property type="molecule type" value="Genomic_DNA"/>
</dbReference>
<dbReference type="Gene3D" id="3.30.930.10">
    <property type="entry name" value="Bira Bifunctional Protein, Domain 2"/>
    <property type="match status" value="1"/>
</dbReference>
<feature type="binding site" evidence="15">
    <location>
        <position position="466"/>
    </location>
    <ligand>
        <name>Mg(2+)</name>
        <dbReference type="ChEBI" id="CHEBI:18420"/>
        <note>shared with alpha subunit</note>
    </ligand>
</feature>
<dbReference type="PROSITE" id="PS50886">
    <property type="entry name" value="TRBD"/>
    <property type="match status" value="1"/>
</dbReference>
<evidence type="ECO:0000256" key="1">
    <source>
        <dbReference type="ARBA" id="ARBA00004496"/>
    </source>
</evidence>
<keyword evidence="7 15" id="KW-0479">Metal-binding</keyword>
<comment type="cofactor">
    <cofactor evidence="15">
        <name>Mg(2+)</name>
        <dbReference type="ChEBI" id="CHEBI:18420"/>
    </cofactor>
    <text evidence="15">Binds 2 magnesium ions per tetramer.</text>
</comment>
<dbReference type="FunFam" id="2.40.50.140:FF:000045">
    <property type="entry name" value="Phenylalanine--tRNA ligase beta subunit"/>
    <property type="match status" value="1"/>
</dbReference>
<keyword evidence="12 15" id="KW-0648">Protein biosynthesis</keyword>
<organism evidence="20 21">
    <name type="scientific">Desulfobulbus oligotrophicus</name>
    <dbReference type="NCBI Taxonomy" id="1909699"/>
    <lineage>
        <taxon>Bacteria</taxon>
        <taxon>Pseudomonadati</taxon>
        <taxon>Thermodesulfobacteriota</taxon>
        <taxon>Desulfobulbia</taxon>
        <taxon>Desulfobulbales</taxon>
        <taxon>Desulfobulbaceae</taxon>
        <taxon>Desulfobulbus</taxon>
    </lineage>
</organism>
<evidence type="ECO:0000256" key="9">
    <source>
        <dbReference type="ARBA" id="ARBA00022840"/>
    </source>
</evidence>
<keyword evidence="13 15" id="KW-0030">Aminoacyl-tRNA synthetase</keyword>
<keyword evidence="4 15" id="KW-0963">Cytoplasm</keyword>
<feature type="domain" description="B5" evidence="19">
    <location>
        <begin position="402"/>
        <end position="478"/>
    </location>
</feature>
<dbReference type="InterPro" id="IPR009061">
    <property type="entry name" value="DNA-bd_dom_put_sf"/>
</dbReference>
<name>A0A7T5VEQ0_9BACT</name>
<dbReference type="InterPro" id="IPR005147">
    <property type="entry name" value="tRNA_synthase_B5-dom"/>
</dbReference>
<dbReference type="InterPro" id="IPR041616">
    <property type="entry name" value="PheRS_beta_core"/>
</dbReference>
<dbReference type="InterPro" id="IPR004532">
    <property type="entry name" value="Phe-tRNA-ligase_IIc_bsu_bact"/>
</dbReference>
<dbReference type="Gene3D" id="3.50.40.10">
    <property type="entry name" value="Phenylalanyl-trna Synthetase, Chain B, domain 3"/>
    <property type="match status" value="1"/>
</dbReference>
<sequence length="813" mass="90333">MKFTLSWLNEYISTKGMSATEIADNLTMRGLEVDSVEVLFTELESITTARITQVVKHPDADKLTVCTVDTGNETVQVVCGAPNVRPDMLTAIAKPGVRLPDGTKIKKSKVRGVVSAGMLCSARELGLSDDHRGLIEFQEDIPIGLPIVDALNLRDTVIEVDLTPNRPDCACVRGIAREVSSFCDGPLKPLVPAVTPLTGTGLDFAIRIQEPTLCPRYSARKLTDVVVGPSPKWLQQRLTAVGMRPINNIVDVTNYVMLECGQPMHAFDFTTLKGRKIIVRRPAAEETRFTTLDGSQRDITSDMLIICDSERPVAVAGVMGGLDTEITATTTTILLESACFDPVSIRQTARKIGIHSESSYRFERGVDPDLADRALERAVNLIVELTGATADSTGIDVYPGKKEPLTLQLRTERVCRLLGMQLHQDTIADHLRSIEFTVTELDASTLQVSVPSFRVDIEREIDLVEEVARLVGYNEIPTSLPLIRMDYPKRDELRSLRQKIAQFMTAQGYHEAINYSFVSEEHLNDCRLQESDPRRHVTRLLNPLSEEQSIMRSLLLPGLLENIRRNINFQQTDIRLFEIGKIFLQEESGSLPQERFFLCAVISGQRYPEAEPLYFANQTTDFYDIKGAATNLLHALRVHPMISDAMASALPQQVQPYCDPAHAGIIHDDGRSIGSLGAVHPQTLKAFGIKQPVLFLEIDLHHLLCLTQIPKQFTPLPKYPSIKRDVSLVVPDSVAAGALLTAIENKRQKYLESIQIFDVYQGKPIQTGFKSVALSLTYRSATATLDDQSVDKLHDKIIAFLMSEFNAAYREGM</sequence>
<dbReference type="Pfam" id="PF03483">
    <property type="entry name" value="B3_4"/>
    <property type="match status" value="1"/>
</dbReference>
<dbReference type="SUPFAM" id="SSF56037">
    <property type="entry name" value="PheT/TilS domain"/>
    <property type="match status" value="1"/>
</dbReference>
<comment type="subunit">
    <text evidence="3 15">Tetramer of two alpha and two beta subunits.</text>
</comment>
<evidence type="ECO:0000256" key="3">
    <source>
        <dbReference type="ARBA" id="ARBA00011209"/>
    </source>
</evidence>
<dbReference type="FunFam" id="3.50.40.10:FF:000001">
    <property type="entry name" value="Phenylalanine--tRNA ligase beta subunit"/>
    <property type="match status" value="1"/>
</dbReference>
<dbReference type="SMART" id="SM00874">
    <property type="entry name" value="B5"/>
    <property type="match status" value="1"/>
</dbReference>
<dbReference type="Gene3D" id="3.30.70.380">
    <property type="entry name" value="Ferrodoxin-fold anticodon-binding domain"/>
    <property type="match status" value="1"/>
</dbReference>
<proteinExistence type="inferred from homology"/>
<evidence type="ECO:0000256" key="16">
    <source>
        <dbReference type="PROSITE-ProRule" id="PRU00209"/>
    </source>
</evidence>
<dbReference type="NCBIfam" id="TIGR00472">
    <property type="entry name" value="pheT_bact"/>
    <property type="match status" value="1"/>
</dbReference>
<dbReference type="InterPro" id="IPR020825">
    <property type="entry name" value="Phe-tRNA_synthase-like_B3/B4"/>
</dbReference>
<accession>A0A7T5VEQ0</accession>
<dbReference type="FunFam" id="3.30.56.10:FF:000002">
    <property type="entry name" value="Phenylalanine--tRNA ligase beta subunit"/>
    <property type="match status" value="1"/>
</dbReference>
<dbReference type="PANTHER" id="PTHR10947">
    <property type="entry name" value="PHENYLALANYL-TRNA SYNTHETASE BETA CHAIN AND LEUCINE-RICH REPEAT-CONTAINING PROTEIN 47"/>
    <property type="match status" value="1"/>
</dbReference>
<evidence type="ECO:0000256" key="7">
    <source>
        <dbReference type="ARBA" id="ARBA00022723"/>
    </source>
</evidence>
<dbReference type="Proteomes" id="UP000596092">
    <property type="component" value="Chromosome"/>
</dbReference>
<feature type="binding site" evidence="15">
    <location>
        <position position="465"/>
    </location>
    <ligand>
        <name>Mg(2+)</name>
        <dbReference type="ChEBI" id="CHEBI:18420"/>
        <note>shared with alpha subunit</note>
    </ligand>
</feature>
<evidence type="ECO:0000313" key="20">
    <source>
        <dbReference type="EMBL" id="QQG66421.1"/>
    </source>
</evidence>
<evidence type="ECO:0000256" key="11">
    <source>
        <dbReference type="ARBA" id="ARBA00022884"/>
    </source>
</evidence>
<keyword evidence="5 16" id="KW-0820">tRNA-binding</keyword>
<dbReference type="InterPro" id="IPR012340">
    <property type="entry name" value="NA-bd_OB-fold"/>
</dbReference>
<dbReference type="AlphaFoldDB" id="A0A7T5VEQ0"/>
<comment type="catalytic activity">
    <reaction evidence="14 15">
        <text>tRNA(Phe) + L-phenylalanine + ATP = L-phenylalanyl-tRNA(Phe) + AMP + diphosphate + H(+)</text>
        <dbReference type="Rhea" id="RHEA:19413"/>
        <dbReference type="Rhea" id="RHEA-COMP:9668"/>
        <dbReference type="Rhea" id="RHEA-COMP:9699"/>
        <dbReference type="ChEBI" id="CHEBI:15378"/>
        <dbReference type="ChEBI" id="CHEBI:30616"/>
        <dbReference type="ChEBI" id="CHEBI:33019"/>
        <dbReference type="ChEBI" id="CHEBI:58095"/>
        <dbReference type="ChEBI" id="CHEBI:78442"/>
        <dbReference type="ChEBI" id="CHEBI:78531"/>
        <dbReference type="ChEBI" id="CHEBI:456215"/>
        <dbReference type="EC" id="6.1.1.20"/>
    </reaction>
</comment>
<dbReference type="Pfam" id="PF03484">
    <property type="entry name" value="B5"/>
    <property type="match status" value="1"/>
</dbReference>
<dbReference type="PANTHER" id="PTHR10947:SF0">
    <property type="entry name" value="PHENYLALANINE--TRNA LIGASE BETA SUBUNIT"/>
    <property type="match status" value="1"/>
</dbReference>
<evidence type="ECO:0000256" key="4">
    <source>
        <dbReference type="ARBA" id="ARBA00022490"/>
    </source>
</evidence>
<gene>
    <name evidence="15" type="primary">pheT</name>
    <name evidence="20" type="ORF">HP555_11360</name>
</gene>
<keyword evidence="6 15" id="KW-0436">Ligase</keyword>
<evidence type="ECO:0000256" key="12">
    <source>
        <dbReference type="ARBA" id="ARBA00022917"/>
    </source>
</evidence>
<dbReference type="InterPro" id="IPR005146">
    <property type="entry name" value="B3/B4_tRNA-bd"/>
</dbReference>
<dbReference type="SUPFAM" id="SSF50249">
    <property type="entry name" value="Nucleic acid-binding proteins"/>
    <property type="match status" value="1"/>
</dbReference>
<dbReference type="CDD" id="cd02796">
    <property type="entry name" value="tRNA_bind_bactPheRS"/>
    <property type="match status" value="1"/>
</dbReference>
<comment type="similarity">
    <text evidence="2 15">Belongs to the phenylalanyl-tRNA synthetase beta subunit family. Type 1 subfamily.</text>
</comment>
<dbReference type="SMART" id="SM00896">
    <property type="entry name" value="FDX-ACB"/>
    <property type="match status" value="1"/>
</dbReference>
<evidence type="ECO:0000256" key="2">
    <source>
        <dbReference type="ARBA" id="ARBA00008653"/>
    </source>
</evidence>
<dbReference type="InterPro" id="IPR033714">
    <property type="entry name" value="tRNA_bind_bactPheRS"/>
</dbReference>
<dbReference type="FunFam" id="3.30.70.380:FF:000001">
    <property type="entry name" value="Phenylalanine--tRNA ligase beta subunit"/>
    <property type="match status" value="1"/>
</dbReference>
<evidence type="ECO:0000256" key="15">
    <source>
        <dbReference type="HAMAP-Rule" id="MF_00283"/>
    </source>
</evidence>
<dbReference type="InterPro" id="IPR036690">
    <property type="entry name" value="Fdx_antiC-bd_sf"/>
</dbReference>
<dbReference type="GO" id="GO:0005524">
    <property type="term" value="F:ATP binding"/>
    <property type="evidence" value="ECO:0007669"/>
    <property type="project" value="UniProtKB-UniRule"/>
</dbReference>
<dbReference type="Gene3D" id="2.40.50.140">
    <property type="entry name" value="Nucleic acid-binding proteins"/>
    <property type="match status" value="1"/>
</dbReference>
<evidence type="ECO:0000256" key="10">
    <source>
        <dbReference type="ARBA" id="ARBA00022842"/>
    </source>
</evidence>
<dbReference type="PROSITE" id="PS51483">
    <property type="entry name" value="B5"/>
    <property type="match status" value="1"/>
</dbReference>
<feature type="binding site" evidence="15">
    <location>
        <position position="462"/>
    </location>
    <ligand>
        <name>Mg(2+)</name>
        <dbReference type="ChEBI" id="CHEBI:18420"/>
        <note>shared with alpha subunit</note>
    </ligand>
</feature>
<dbReference type="PROSITE" id="PS51447">
    <property type="entry name" value="FDX_ACB"/>
    <property type="match status" value="1"/>
</dbReference>
<keyword evidence="10 15" id="KW-0460">Magnesium</keyword>
<feature type="binding site" evidence="15">
    <location>
        <position position="456"/>
    </location>
    <ligand>
        <name>Mg(2+)</name>
        <dbReference type="ChEBI" id="CHEBI:18420"/>
        <note>shared with alpha subunit</note>
    </ligand>
</feature>
<protein>
    <recommendedName>
        <fullName evidence="15">Phenylalanine--tRNA ligase beta subunit</fullName>
        <ecNumber evidence="15">6.1.1.20</ecNumber>
    </recommendedName>
    <alternativeName>
        <fullName evidence="15">Phenylalanyl-tRNA synthetase beta subunit</fullName>
        <shortName evidence="15">PheRS</shortName>
    </alternativeName>
</protein>
<dbReference type="CDD" id="cd00769">
    <property type="entry name" value="PheRS_beta_core"/>
    <property type="match status" value="1"/>
</dbReference>
<dbReference type="GO" id="GO:0004826">
    <property type="term" value="F:phenylalanine-tRNA ligase activity"/>
    <property type="evidence" value="ECO:0007669"/>
    <property type="project" value="UniProtKB-UniRule"/>
</dbReference>
<evidence type="ECO:0000256" key="14">
    <source>
        <dbReference type="ARBA" id="ARBA00049255"/>
    </source>
</evidence>
<evidence type="ECO:0000313" key="21">
    <source>
        <dbReference type="Proteomes" id="UP000596092"/>
    </source>
</evidence>
<dbReference type="SUPFAM" id="SSF46955">
    <property type="entry name" value="Putative DNA-binding domain"/>
    <property type="match status" value="1"/>
</dbReference>
<evidence type="ECO:0000256" key="5">
    <source>
        <dbReference type="ARBA" id="ARBA00022555"/>
    </source>
</evidence>
<dbReference type="NCBIfam" id="NF045760">
    <property type="entry name" value="YtpR"/>
    <property type="match status" value="1"/>
</dbReference>
<dbReference type="SUPFAM" id="SSF54991">
    <property type="entry name" value="Anticodon-binding domain of PheRS"/>
    <property type="match status" value="1"/>
</dbReference>
<feature type="domain" description="FDX-ACB" evidence="18">
    <location>
        <begin position="717"/>
        <end position="810"/>
    </location>
</feature>
<evidence type="ECO:0000259" key="17">
    <source>
        <dbReference type="PROSITE" id="PS50886"/>
    </source>
</evidence>
<keyword evidence="21" id="KW-1185">Reference proteome</keyword>
<dbReference type="Pfam" id="PF01588">
    <property type="entry name" value="tRNA_bind"/>
    <property type="match status" value="1"/>
</dbReference>
<dbReference type="InterPro" id="IPR002547">
    <property type="entry name" value="tRNA-bd_dom"/>
</dbReference>
<feature type="domain" description="TRNA-binding" evidence="17">
    <location>
        <begin position="40"/>
        <end position="148"/>
    </location>
</feature>
<dbReference type="RefSeq" id="WP_199262575.1">
    <property type="nucleotide sequence ID" value="NZ_CP054140.1"/>
</dbReference>
<dbReference type="SMART" id="SM00873">
    <property type="entry name" value="B3_4"/>
    <property type="match status" value="1"/>
</dbReference>
<dbReference type="GO" id="GO:0000049">
    <property type="term" value="F:tRNA binding"/>
    <property type="evidence" value="ECO:0007669"/>
    <property type="project" value="UniProtKB-UniRule"/>
</dbReference>
<evidence type="ECO:0000259" key="19">
    <source>
        <dbReference type="PROSITE" id="PS51483"/>
    </source>
</evidence>
<dbReference type="GO" id="GO:0000287">
    <property type="term" value="F:magnesium ion binding"/>
    <property type="evidence" value="ECO:0007669"/>
    <property type="project" value="UniProtKB-UniRule"/>
</dbReference>
<evidence type="ECO:0000256" key="6">
    <source>
        <dbReference type="ARBA" id="ARBA00022598"/>
    </source>
</evidence>
<dbReference type="HAMAP" id="MF_00283">
    <property type="entry name" value="Phe_tRNA_synth_beta1"/>
    <property type="match status" value="1"/>
</dbReference>
<dbReference type="EC" id="6.1.1.20" evidence="15"/>
<dbReference type="Pfam" id="PF17759">
    <property type="entry name" value="tRNA_synthFbeta"/>
    <property type="match status" value="1"/>
</dbReference>
<dbReference type="GO" id="GO:0009328">
    <property type="term" value="C:phenylalanine-tRNA ligase complex"/>
    <property type="evidence" value="ECO:0007669"/>
    <property type="project" value="TreeGrafter"/>
</dbReference>